<dbReference type="EMBL" id="KZ851938">
    <property type="protein sequence ID" value="RDH16495.1"/>
    <property type="molecule type" value="Genomic_DNA"/>
</dbReference>
<sequence length="394" mass="42594">MAGCALATERLDGDFWISTGPERMQHQLDDRDVRHVSGVTRIVLKQRVPEFERHHTSQPSRGWPILEVFTMPEAPNNRSASGATRGTPFSPPTPPAVRAPPLTDYDDLDAGHLGHTPTYLTTSTVFDNSPARNSHGDVQAHTAPISWPSDGPAMYLAPPMPATTPGTLQTTTNDHGITDIQHFPAHFIPSSYIGSFENMPDAIAGMGSLNSDSGSGSIAWMQDGIAEPRADADKSLDCLVYNVGGRVAQLPSLSDGQQIWPGIAFCAHNSVICYAGLYCMSVGAVIGPSSTLVISMHISHYRRKLFQWLNFTRSEGGASNLDDLAISSTKFIVFATEEVFFRDCASALAGALAHMTREPLAPTYCALREGRLTVNSSWGMGLYLVCSSGRICER</sequence>
<accession>A0A370BQY6</accession>
<dbReference type="Proteomes" id="UP000253845">
    <property type="component" value="Unassembled WGS sequence"/>
</dbReference>
<feature type="compositionally biased region" description="Pro residues" evidence="1">
    <location>
        <begin position="89"/>
        <end position="98"/>
    </location>
</feature>
<protein>
    <submittedName>
        <fullName evidence="2">Uncharacterized protein</fullName>
    </submittedName>
</protein>
<organism evidence="2 3">
    <name type="scientific">Aspergillus niger ATCC 13496</name>
    <dbReference type="NCBI Taxonomy" id="1353008"/>
    <lineage>
        <taxon>Eukaryota</taxon>
        <taxon>Fungi</taxon>
        <taxon>Dikarya</taxon>
        <taxon>Ascomycota</taxon>
        <taxon>Pezizomycotina</taxon>
        <taxon>Eurotiomycetes</taxon>
        <taxon>Eurotiomycetidae</taxon>
        <taxon>Eurotiales</taxon>
        <taxon>Aspergillaceae</taxon>
        <taxon>Aspergillus</taxon>
        <taxon>Aspergillus subgen. Circumdati</taxon>
    </lineage>
</organism>
<reference evidence="2 3" key="1">
    <citation type="submission" date="2018-07" db="EMBL/GenBank/DDBJ databases">
        <title>Section-level genome sequencing of Aspergillus section Nigri to investigate inter- and intra-species variation.</title>
        <authorList>
            <consortium name="DOE Joint Genome Institute"/>
            <person name="Vesth T.C."/>
            <person name="Nybo J.L."/>
            <person name="Theobald S."/>
            <person name="Frisvad J.C."/>
            <person name="Larsen T.O."/>
            <person name="Nielsen K.F."/>
            <person name="Hoof J.B."/>
            <person name="Brandl J."/>
            <person name="Salamov A."/>
            <person name="Riley R."/>
            <person name="Gladden J.M."/>
            <person name="Phatale P."/>
            <person name="Nielsen M.T."/>
            <person name="Lyhne E.K."/>
            <person name="Kogle M.E."/>
            <person name="Strasser K."/>
            <person name="McDonnell E."/>
            <person name="Barry K."/>
            <person name="Clum A."/>
            <person name="Chen C."/>
            <person name="Nolan M."/>
            <person name="Sandor L."/>
            <person name="Kuo A."/>
            <person name="Lipzen A."/>
            <person name="Hainaut M."/>
            <person name="Drula E."/>
            <person name="Tsang A."/>
            <person name="Magnuson J.K."/>
            <person name="Henrissat B."/>
            <person name="Wiebenga A."/>
            <person name="Simmons B.A."/>
            <person name="Makela M.R."/>
            <person name="De vries R.P."/>
            <person name="Grigoriev I.V."/>
            <person name="Mortensen U.H."/>
            <person name="Baker S.E."/>
            <person name="Andersen M.R."/>
        </authorList>
    </citation>
    <scope>NUCLEOTIDE SEQUENCE [LARGE SCALE GENOMIC DNA]</scope>
    <source>
        <strain evidence="2 3">ATCC 13496</strain>
    </source>
</reference>
<dbReference type="VEuPathDB" id="FungiDB:M747DRAFT_286669"/>
<evidence type="ECO:0000313" key="2">
    <source>
        <dbReference type="EMBL" id="RDH16495.1"/>
    </source>
</evidence>
<name>A0A370BQY6_ASPNG</name>
<evidence type="ECO:0000256" key="1">
    <source>
        <dbReference type="SAM" id="MobiDB-lite"/>
    </source>
</evidence>
<proteinExistence type="predicted"/>
<feature type="region of interest" description="Disordered" evidence="1">
    <location>
        <begin position="74"/>
        <end position="98"/>
    </location>
</feature>
<evidence type="ECO:0000313" key="3">
    <source>
        <dbReference type="Proteomes" id="UP000253845"/>
    </source>
</evidence>
<gene>
    <name evidence="2" type="ORF">M747DRAFT_286669</name>
</gene>
<dbReference type="AlphaFoldDB" id="A0A370BQY6"/>